<name>A0ACC4ALM5_POPAL</name>
<sequence>MAKKTSNHVMARKPRRIVSEVIHPDSNSSPFTKPNAFKKRSKGAKGSSKCNWPRRQMGLGHQDLNLILKPLCCGVSIGEGRQGREIWGWGLGKEEGFRKVTGKKEEEGLGL</sequence>
<accession>A0ACC4ALM5</accession>
<organism evidence="1 2">
    <name type="scientific">Populus alba</name>
    <name type="common">White poplar</name>
    <dbReference type="NCBI Taxonomy" id="43335"/>
    <lineage>
        <taxon>Eukaryota</taxon>
        <taxon>Viridiplantae</taxon>
        <taxon>Streptophyta</taxon>
        <taxon>Embryophyta</taxon>
        <taxon>Tracheophyta</taxon>
        <taxon>Spermatophyta</taxon>
        <taxon>Magnoliopsida</taxon>
        <taxon>eudicotyledons</taxon>
        <taxon>Gunneridae</taxon>
        <taxon>Pentapetalae</taxon>
        <taxon>rosids</taxon>
        <taxon>fabids</taxon>
        <taxon>Malpighiales</taxon>
        <taxon>Salicaceae</taxon>
        <taxon>Saliceae</taxon>
        <taxon>Populus</taxon>
    </lineage>
</organism>
<evidence type="ECO:0000313" key="2">
    <source>
        <dbReference type="Proteomes" id="UP000309997"/>
    </source>
</evidence>
<proteinExistence type="predicted"/>
<reference evidence="1 2" key="1">
    <citation type="journal article" date="2024" name="Plant Biotechnol. J.">
        <title>Genome and CRISPR/Cas9 system of a widespread forest tree (Populus alba) in the world.</title>
        <authorList>
            <person name="Liu Y.J."/>
            <person name="Jiang P.F."/>
            <person name="Han X.M."/>
            <person name="Li X.Y."/>
            <person name="Wang H.M."/>
            <person name="Wang Y.J."/>
            <person name="Wang X.X."/>
            <person name="Zeng Q.Y."/>
        </authorList>
    </citation>
    <scope>NUCLEOTIDE SEQUENCE [LARGE SCALE GENOMIC DNA]</scope>
    <source>
        <strain evidence="2">cv. PAL-ZL1</strain>
    </source>
</reference>
<evidence type="ECO:0000313" key="1">
    <source>
        <dbReference type="EMBL" id="KAL3567134.1"/>
    </source>
</evidence>
<protein>
    <submittedName>
        <fullName evidence="1">Uncharacterized protein</fullName>
    </submittedName>
</protein>
<keyword evidence="2" id="KW-1185">Reference proteome</keyword>
<dbReference type="Proteomes" id="UP000309997">
    <property type="component" value="Unassembled WGS sequence"/>
</dbReference>
<comment type="caution">
    <text evidence="1">The sequence shown here is derived from an EMBL/GenBank/DDBJ whole genome shotgun (WGS) entry which is preliminary data.</text>
</comment>
<dbReference type="EMBL" id="RCHU02000018">
    <property type="protein sequence ID" value="KAL3567134.1"/>
    <property type="molecule type" value="Genomic_DNA"/>
</dbReference>
<gene>
    <name evidence="1" type="ORF">D5086_032549</name>
</gene>